<reference evidence="6 7" key="2">
    <citation type="journal article" date="2014" name="J. Gen. Appl. Microbiol.">
        <title>The early diverging ascomycetous budding yeast Saitoella complicata has three histone deacetylases belonging to the Clr6, Hos2, and Rpd3 lineages.</title>
        <authorList>
            <person name="Nishida H."/>
            <person name="Matsumoto T."/>
            <person name="Kondo S."/>
            <person name="Hamamoto M."/>
            <person name="Yoshikawa H."/>
        </authorList>
    </citation>
    <scope>NUCLEOTIDE SEQUENCE [LARGE SCALE GENOMIC DNA]</scope>
    <source>
        <strain evidence="6 7">NRRL Y-17804</strain>
    </source>
</reference>
<proteinExistence type="inferred from homology"/>
<dbReference type="PANTHER" id="PTHR47447:SF17">
    <property type="entry name" value="OS12G0638900 PROTEIN"/>
    <property type="match status" value="1"/>
</dbReference>
<evidence type="ECO:0000256" key="4">
    <source>
        <dbReference type="ARBA" id="ARBA00044511"/>
    </source>
</evidence>
<dbReference type="Gene3D" id="1.25.40.10">
    <property type="entry name" value="Tetratricopeptide repeat domain"/>
    <property type="match status" value="3"/>
</dbReference>
<dbReference type="GO" id="GO:0005739">
    <property type="term" value="C:mitochondrion"/>
    <property type="evidence" value="ECO:0007669"/>
    <property type="project" value="UniProtKB-ARBA"/>
</dbReference>
<evidence type="ECO:0000256" key="3">
    <source>
        <dbReference type="ARBA" id="ARBA00044493"/>
    </source>
</evidence>
<keyword evidence="7" id="KW-1185">Reference proteome</keyword>
<organism evidence="6 7">
    <name type="scientific">Saitoella complicata (strain BCRC 22490 / CBS 7301 / JCM 7358 / NBRC 10748 / NRRL Y-17804)</name>
    <dbReference type="NCBI Taxonomy" id="698492"/>
    <lineage>
        <taxon>Eukaryota</taxon>
        <taxon>Fungi</taxon>
        <taxon>Dikarya</taxon>
        <taxon>Ascomycota</taxon>
        <taxon>Taphrinomycotina</taxon>
        <taxon>Taphrinomycotina incertae sedis</taxon>
        <taxon>Saitoella</taxon>
    </lineage>
</organism>
<evidence type="ECO:0008006" key="8">
    <source>
        <dbReference type="Google" id="ProtNLM"/>
    </source>
</evidence>
<dbReference type="PROSITE" id="PS51375">
    <property type="entry name" value="PPR"/>
    <property type="match status" value="1"/>
</dbReference>
<dbReference type="InterPro" id="IPR011990">
    <property type="entry name" value="TPR-like_helical_dom_sf"/>
</dbReference>
<evidence type="ECO:0000256" key="1">
    <source>
        <dbReference type="ARBA" id="ARBA00006192"/>
    </source>
</evidence>
<sequence>MFAVPATVRSSLGRPFASRLGAPGFQALAARNLNTTTATYVKAKEDREVNSSHTGSAVTKYPTASRPWKRTLQDRQTLRSLTSFGDTPSLVLRLMALASVSDRFLDWPALWSTYEAIIALPEGLSQIPKETLRRMWQWLGRGYIPHDNPAWVEACYVLGSTMVAAGQTLALSEELCYIKAIFRKGKKSEAIDRWRREMVAGASTKRPWYNLGIMMLTSSGELEGVEVLFATMKQEGIQRNEHSWKPYIIALNKSGRSGDAFEAFREFDKEVSDATSASYYSMMNSFLRVGAIHHAHEVFVAMRAKGHKPDDATIMLLLRQTDQDSPTSIDQKTKVIQEHMESTSTLSEDPEFYLTALKFFIGLRQPTQAVQILDRMRERKVAISAAHINLIIKMYLQQHDLQNALGWFHRMNATGSDQHGLEYPLPDMESYALFIEEVSQRKFPMPPGCGSRLDFIINWTRAMSEARIPFATRVVNAVLAAMLRNDQFNNLWKTWKFMVGERGVVPDIGTYSILWVSQVHVSWHGRKAWPEEIMAPREFFRLMLHSSVAPTVRTYDLILKTFLRLGDTAGAIVALGVMSDRQTINADQGTVAAVAYGIGRKSVVARGIWYEDGVRSMVTTLGLLDKDHNILKRDEGVELSAKDIQLFLMRTFSKTLGRFEAEEIVHQVAMEMEVAGIRLNWQDVSTRGHSNIATRSNSDSNAIHIEETQYRYYPNKAPKEISSQCLELSLVEHYISYTPLCISA</sequence>
<gene>
    <name evidence="6" type="ORF">G7K_0009-t1</name>
</gene>
<dbReference type="NCBIfam" id="TIGR00756">
    <property type="entry name" value="PPR"/>
    <property type="match status" value="1"/>
</dbReference>
<dbReference type="Proteomes" id="UP000033140">
    <property type="component" value="Unassembled WGS sequence"/>
</dbReference>
<dbReference type="Pfam" id="PF01535">
    <property type="entry name" value="PPR"/>
    <property type="match status" value="1"/>
</dbReference>
<reference evidence="6 7" key="3">
    <citation type="journal article" date="2015" name="Genome Announc.">
        <title>Draft Genome Sequence of the Archiascomycetous Yeast Saitoella complicata.</title>
        <authorList>
            <person name="Yamauchi K."/>
            <person name="Kondo S."/>
            <person name="Hamamoto M."/>
            <person name="Takahashi Y."/>
            <person name="Ogura Y."/>
            <person name="Hayashi T."/>
            <person name="Nishida H."/>
        </authorList>
    </citation>
    <scope>NUCLEOTIDE SEQUENCE [LARGE SCALE GENOMIC DNA]</scope>
    <source>
        <strain evidence="6 7">NRRL Y-17804</strain>
    </source>
</reference>
<dbReference type="EMBL" id="BACD03000001">
    <property type="protein sequence ID" value="GAO45757.1"/>
    <property type="molecule type" value="Genomic_DNA"/>
</dbReference>
<reference evidence="6 7" key="1">
    <citation type="journal article" date="2011" name="J. Gen. Appl. Microbiol.">
        <title>Draft genome sequencing of the enigmatic yeast Saitoella complicata.</title>
        <authorList>
            <person name="Nishida H."/>
            <person name="Hamamoto M."/>
            <person name="Sugiyama J."/>
        </authorList>
    </citation>
    <scope>NUCLEOTIDE SEQUENCE [LARGE SCALE GENOMIC DNA]</scope>
    <source>
        <strain evidence="6 7">NRRL Y-17804</strain>
    </source>
</reference>
<dbReference type="OMA" id="PEEIMAP"/>
<evidence type="ECO:0000313" key="7">
    <source>
        <dbReference type="Proteomes" id="UP000033140"/>
    </source>
</evidence>
<dbReference type="InterPro" id="IPR002885">
    <property type="entry name" value="PPR_rpt"/>
</dbReference>
<evidence type="ECO:0000313" key="6">
    <source>
        <dbReference type="EMBL" id="GAO45757.1"/>
    </source>
</evidence>
<comment type="function">
    <text evidence="3">Regulates mitochondrial small subunit maturation by controlling 15S rRNA 5'-end processing. Localizes to the 5' precursor of the 15S rRNA in a position that is subsequently occupied by mS47 in the mature yeast mtSSU. Uses structure and sequence-specific RNA recognition, binding to a single-stranded region of the precursor and specifically recognizing bases -6 to -1. The exchange of Ccm1 for mS47 is coupled to the irreversible removal of precursor rRNA that is accompanied by conformational changes of the mitoribosomal proteins uS5m and mS26. These conformational changes signal completion of 5'-end rRNA processing through protection of the mature 5'-end of the 15S rRNA and stabilization of mS47. The removal of the 5' precursor together with the dissociation of Ccm1 may be catalyzed by the 5'-3' exoribonuclease Pet127. Involved in the specific removal of group I introns in mitochondrial encoded transcripts.</text>
</comment>
<evidence type="ECO:0000256" key="5">
    <source>
        <dbReference type="PROSITE-ProRule" id="PRU00708"/>
    </source>
</evidence>
<feature type="repeat" description="PPR" evidence="5">
    <location>
        <begin position="275"/>
        <end position="309"/>
    </location>
</feature>
<evidence type="ECO:0000256" key="2">
    <source>
        <dbReference type="ARBA" id="ARBA00022737"/>
    </source>
</evidence>
<comment type="similarity">
    <text evidence="1">Belongs to the CCM1 family.</text>
</comment>
<dbReference type="AlphaFoldDB" id="A0A0E9N737"/>
<accession>A0A0E9N737</accession>
<name>A0A0E9N737_SAICN</name>
<comment type="subunit">
    <text evidence="4">Binds to mitochondrial small subunit 15S rRNA.</text>
</comment>
<dbReference type="PANTHER" id="PTHR47447">
    <property type="entry name" value="OS03G0856100 PROTEIN"/>
    <property type="match status" value="1"/>
</dbReference>
<keyword evidence="2" id="KW-0677">Repeat</keyword>
<comment type="caution">
    <text evidence="6">The sequence shown here is derived from an EMBL/GenBank/DDBJ whole genome shotgun (WGS) entry which is preliminary data.</text>
</comment>
<protein>
    <recommendedName>
        <fullName evidence="8">Pentacotripeptide-repeat region of PRORP domain-containing protein</fullName>
    </recommendedName>
</protein>